<sequence>MNLSKSLTNAMRYVSEAAVRIFSPSDDNYPNSGVQPFEGKLSKSSKSRK</sequence>
<organism evidence="2 3">
    <name type="scientific">Microcoleus asticus IPMA8</name>
    <dbReference type="NCBI Taxonomy" id="2563858"/>
    <lineage>
        <taxon>Bacteria</taxon>
        <taxon>Bacillati</taxon>
        <taxon>Cyanobacteriota</taxon>
        <taxon>Cyanophyceae</taxon>
        <taxon>Oscillatoriophycideae</taxon>
        <taxon>Oscillatoriales</taxon>
        <taxon>Microcoleaceae</taxon>
        <taxon>Microcoleus</taxon>
        <taxon>Microcoleus asticus</taxon>
    </lineage>
</organism>
<accession>A0ABX2D4C7</accession>
<name>A0ABX2D4C7_9CYAN</name>
<protein>
    <recommendedName>
        <fullName evidence="4">Isochorismate synthase</fullName>
    </recommendedName>
</protein>
<dbReference type="Proteomes" id="UP000702425">
    <property type="component" value="Unassembled WGS sequence"/>
</dbReference>
<dbReference type="EMBL" id="SRRZ01000133">
    <property type="protein sequence ID" value="NQE37497.1"/>
    <property type="molecule type" value="Genomic_DNA"/>
</dbReference>
<keyword evidence="3" id="KW-1185">Reference proteome</keyword>
<comment type="caution">
    <text evidence="2">The sequence shown here is derived from an EMBL/GenBank/DDBJ whole genome shotgun (WGS) entry which is preliminary data.</text>
</comment>
<dbReference type="RefSeq" id="WP_172191581.1">
    <property type="nucleotide sequence ID" value="NZ_CAWPPK010000039.1"/>
</dbReference>
<evidence type="ECO:0000256" key="1">
    <source>
        <dbReference type="SAM" id="MobiDB-lite"/>
    </source>
</evidence>
<reference evidence="2 3" key="1">
    <citation type="journal article" date="2020" name="Sci. Rep.">
        <title>A novel cyanobacterial geosmin producer, revising GeoA distribution and dispersion patterns in Bacteria.</title>
        <authorList>
            <person name="Churro C."/>
            <person name="Semedo-Aguiar A.P."/>
            <person name="Silva A.D."/>
            <person name="Pereira-Leal J.B."/>
            <person name="Leite R.B."/>
        </authorList>
    </citation>
    <scope>NUCLEOTIDE SEQUENCE [LARGE SCALE GENOMIC DNA]</scope>
    <source>
        <strain evidence="2 3">IPMA8</strain>
    </source>
</reference>
<proteinExistence type="predicted"/>
<gene>
    <name evidence="2" type="ORF">E5S67_05269</name>
</gene>
<evidence type="ECO:0000313" key="3">
    <source>
        <dbReference type="Proteomes" id="UP000702425"/>
    </source>
</evidence>
<feature type="compositionally biased region" description="Polar residues" evidence="1">
    <location>
        <begin position="25"/>
        <end position="34"/>
    </location>
</feature>
<evidence type="ECO:0008006" key="4">
    <source>
        <dbReference type="Google" id="ProtNLM"/>
    </source>
</evidence>
<feature type="region of interest" description="Disordered" evidence="1">
    <location>
        <begin position="24"/>
        <end position="49"/>
    </location>
</feature>
<evidence type="ECO:0000313" key="2">
    <source>
        <dbReference type="EMBL" id="NQE37497.1"/>
    </source>
</evidence>